<accession>A0AAD5BVK1</accession>
<gene>
    <name evidence="2" type="ORF">M8C21_025944</name>
</gene>
<feature type="domain" description="Rab3-GAP regulatory subunit N-terminal" evidence="1">
    <location>
        <begin position="317"/>
        <end position="379"/>
    </location>
</feature>
<evidence type="ECO:0000313" key="2">
    <source>
        <dbReference type="EMBL" id="KAI7730442.1"/>
    </source>
</evidence>
<dbReference type="PANTHER" id="PTHR12472:SF0">
    <property type="entry name" value="RAB3 GTPASE-ACTIVATING PROTEIN NON-CATALYTIC SUBUNIT"/>
    <property type="match status" value="1"/>
</dbReference>
<dbReference type="EMBL" id="JAMZMK010010781">
    <property type="protein sequence ID" value="KAI7730442.1"/>
    <property type="molecule type" value="Genomic_DNA"/>
</dbReference>
<sequence>MARRTHLTDLGTIANLDLTELGAGKEGWLDNPNLLCAFDTDSLAISNRYFLLILEWSHPSAPASFRVKIRPNLSPIEAEYVSALEWLVFDDIRVIAVGTSCGYLLIYSLAGDLIHKQLVYPGKILRLRVRGTKRDITEDTSSSEEVCVVIPGIIARFDGSDIQRVLQRWYQETQNRFWNQSSIDKGSEEHEVSSSPIPYQCWNVNKYGSCVDAAVTGVMPPPLLELQVVFSYLNSAAFIVEQSSDRYYCAVTIGADAAISAFRLSEDRSRSFVGALLSKVVPATFSTIASFSKLVWRTRQPTKKPEPKPQPFARGLGYRDASCLFVERLVNKDSRERVKNDYCLCLAIHAPRKGIVEIWQMRTGPRILTVPCPKGSRMLQPTYRFGSTLAASSSASYKPLEVFFLNGDSGQLSRLN</sequence>
<organism evidence="2 3">
    <name type="scientific">Ambrosia artemisiifolia</name>
    <name type="common">Common ragweed</name>
    <dbReference type="NCBI Taxonomy" id="4212"/>
    <lineage>
        <taxon>Eukaryota</taxon>
        <taxon>Viridiplantae</taxon>
        <taxon>Streptophyta</taxon>
        <taxon>Embryophyta</taxon>
        <taxon>Tracheophyta</taxon>
        <taxon>Spermatophyta</taxon>
        <taxon>Magnoliopsida</taxon>
        <taxon>eudicotyledons</taxon>
        <taxon>Gunneridae</taxon>
        <taxon>Pentapetalae</taxon>
        <taxon>asterids</taxon>
        <taxon>campanulids</taxon>
        <taxon>Asterales</taxon>
        <taxon>Asteraceae</taxon>
        <taxon>Asteroideae</taxon>
        <taxon>Heliantheae alliance</taxon>
        <taxon>Heliantheae</taxon>
        <taxon>Ambrosia</taxon>
    </lineage>
</organism>
<dbReference type="Pfam" id="PF14655">
    <property type="entry name" value="RAB3GAP2_N"/>
    <property type="match status" value="2"/>
</dbReference>
<keyword evidence="3" id="KW-1185">Reference proteome</keyword>
<proteinExistence type="predicted"/>
<evidence type="ECO:0000259" key="1">
    <source>
        <dbReference type="Pfam" id="PF14655"/>
    </source>
</evidence>
<protein>
    <recommendedName>
        <fullName evidence="1">Rab3-GAP regulatory subunit N-terminal domain-containing protein</fullName>
    </recommendedName>
</protein>
<dbReference type="InterPro" id="IPR026059">
    <property type="entry name" value="Rab3GAP2"/>
</dbReference>
<evidence type="ECO:0000313" key="3">
    <source>
        <dbReference type="Proteomes" id="UP001206925"/>
    </source>
</evidence>
<dbReference type="PANTHER" id="PTHR12472">
    <property type="entry name" value="RAB3-GAP REGULATORY DOMAIN"/>
    <property type="match status" value="1"/>
</dbReference>
<feature type="domain" description="Rab3-GAP regulatory subunit N-terminal" evidence="1">
    <location>
        <begin position="28"/>
        <end position="310"/>
    </location>
</feature>
<dbReference type="InterPro" id="IPR032839">
    <property type="entry name" value="RAB3GAP_N"/>
</dbReference>
<comment type="caution">
    <text evidence="2">The sequence shown here is derived from an EMBL/GenBank/DDBJ whole genome shotgun (WGS) entry which is preliminary data.</text>
</comment>
<dbReference type="AlphaFoldDB" id="A0AAD5BVK1"/>
<reference evidence="2" key="1">
    <citation type="submission" date="2022-06" db="EMBL/GenBank/DDBJ databases">
        <title>Uncovering the hologenomic basis of an extraordinary plant invasion.</title>
        <authorList>
            <person name="Bieker V.C."/>
            <person name="Martin M.D."/>
            <person name="Gilbert T."/>
            <person name="Hodgins K."/>
            <person name="Battlay P."/>
            <person name="Petersen B."/>
            <person name="Wilson J."/>
        </authorList>
    </citation>
    <scope>NUCLEOTIDE SEQUENCE</scope>
    <source>
        <strain evidence="2">AA19_3_7</strain>
        <tissue evidence="2">Leaf</tissue>
    </source>
</reference>
<dbReference type="Proteomes" id="UP001206925">
    <property type="component" value="Unassembled WGS sequence"/>
</dbReference>
<name>A0AAD5BVK1_AMBAR</name>